<sequence length="78" mass="7944">MISTSSISGGRSISGGLLLVEQAASVASCRVETTVRLCWWARSVISTSSISGGGLDQRLGGARSISSEAFSISGVPLK</sequence>
<organism evidence="1 2">
    <name type="scientific">Gordonia jacobaea</name>
    <dbReference type="NCBI Taxonomy" id="122202"/>
    <lineage>
        <taxon>Bacteria</taxon>
        <taxon>Bacillati</taxon>
        <taxon>Actinomycetota</taxon>
        <taxon>Actinomycetes</taxon>
        <taxon>Mycobacteriales</taxon>
        <taxon>Gordoniaceae</taxon>
        <taxon>Gordonia</taxon>
    </lineage>
</organism>
<keyword evidence="2" id="KW-1185">Reference proteome</keyword>
<comment type="caution">
    <text evidence="1">The sequence shown here is derived from an EMBL/GenBank/DDBJ whole genome shotgun (WGS) entry which is preliminary data.</text>
</comment>
<dbReference type="Proteomes" id="UP000037247">
    <property type="component" value="Unassembled WGS sequence"/>
</dbReference>
<evidence type="ECO:0000313" key="1">
    <source>
        <dbReference type="EMBL" id="KNA90421.1"/>
    </source>
</evidence>
<gene>
    <name evidence="1" type="ORF">ABW18_16165</name>
</gene>
<accession>A0ABR5I9T4</accession>
<proteinExistence type="predicted"/>
<evidence type="ECO:0008006" key="3">
    <source>
        <dbReference type="Google" id="ProtNLM"/>
    </source>
</evidence>
<reference evidence="1 2" key="1">
    <citation type="submission" date="2015-05" db="EMBL/GenBank/DDBJ databases">
        <title>Draft genome sequence of the bacterium Gordonia jacobaea a new member of the Gordonia genus.</title>
        <authorList>
            <person name="Jimenez-Galisteo G."/>
            <person name="Dominguez A."/>
            <person name="Munoz E."/>
            <person name="Vinas M."/>
        </authorList>
    </citation>
    <scope>NUCLEOTIDE SEQUENCE [LARGE SCALE GENOMIC DNA]</scope>
    <source>
        <strain evidence="2">mv1</strain>
    </source>
</reference>
<dbReference type="EMBL" id="LDTZ01000019">
    <property type="protein sequence ID" value="KNA90421.1"/>
    <property type="molecule type" value="Genomic_DNA"/>
</dbReference>
<evidence type="ECO:0000313" key="2">
    <source>
        <dbReference type="Proteomes" id="UP000037247"/>
    </source>
</evidence>
<name>A0ABR5I9T4_9ACTN</name>
<protein>
    <recommendedName>
        <fullName evidence="3">Secreted protein</fullName>
    </recommendedName>
</protein>